<dbReference type="EMBL" id="MU277319">
    <property type="protein sequence ID" value="KAI0055020.1"/>
    <property type="molecule type" value="Genomic_DNA"/>
</dbReference>
<protein>
    <submittedName>
        <fullName evidence="1">Uncharacterized protein</fullName>
    </submittedName>
</protein>
<sequence length="197" mass="21683">MSPHDNAWYEAEPNPFGWDTEGYCLPVDSGASTLKEQKVWVLESTATVRPKPRPKLRWDLSVYGRPSIGMSAHGPSAVQMCHLRSSRPPLSHHHPSLLTTTILPSVPPTLYHCLPADSPSSKPNSLTSKFVSLIKTISSNLDHKATLTNAPVPGTVRFVPDEFDTVNPPETLQYPTEYLPLRALVLYGEGKTICRSG</sequence>
<evidence type="ECO:0000313" key="1">
    <source>
        <dbReference type="EMBL" id="KAI0055020.1"/>
    </source>
</evidence>
<reference evidence="1" key="1">
    <citation type="submission" date="2021-03" db="EMBL/GenBank/DDBJ databases">
        <authorList>
            <consortium name="DOE Joint Genome Institute"/>
            <person name="Ahrendt S."/>
            <person name="Looney B.P."/>
            <person name="Miyauchi S."/>
            <person name="Morin E."/>
            <person name="Drula E."/>
            <person name="Courty P.E."/>
            <person name="Chicoki N."/>
            <person name="Fauchery L."/>
            <person name="Kohler A."/>
            <person name="Kuo A."/>
            <person name="Labutti K."/>
            <person name="Pangilinan J."/>
            <person name="Lipzen A."/>
            <person name="Riley R."/>
            <person name="Andreopoulos W."/>
            <person name="He G."/>
            <person name="Johnson J."/>
            <person name="Barry K.W."/>
            <person name="Grigoriev I.V."/>
            <person name="Nagy L."/>
            <person name="Hibbett D."/>
            <person name="Henrissat B."/>
            <person name="Matheny P.B."/>
            <person name="Labbe J."/>
            <person name="Martin F."/>
        </authorList>
    </citation>
    <scope>NUCLEOTIDE SEQUENCE</scope>
    <source>
        <strain evidence="1">HHB10654</strain>
    </source>
</reference>
<evidence type="ECO:0000313" key="2">
    <source>
        <dbReference type="Proteomes" id="UP000814140"/>
    </source>
</evidence>
<accession>A0ACB8SGF2</accession>
<keyword evidence="2" id="KW-1185">Reference proteome</keyword>
<organism evidence="1 2">
    <name type="scientific">Artomyces pyxidatus</name>
    <dbReference type="NCBI Taxonomy" id="48021"/>
    <lineage>
        <taxon>Eukaryota</taxon>
        <taxon>Fungi</taxon>
        <taxon>Dikarya</taxon>
        <taxon>Basidiomycota</taxon>
        <taxon>Agaricomycotina</taxon>
        <taxon>Agaricomycetes</taxon>
        <taxon>Russulales</taxon>
        <taxon>Auriscalpiaceae</taxon>
        <taxon>Artomyces</taxon>
    </lineage>
</organism>
<gene>
    <name evidence="1" type="ORF">BV25DRAFT_1843251</name>
</gene>
<proteinExistence type="predicted"/>
<reference evidence="1" key="2">
    <citation type="journal article" date="2022" name="New Phytol.">
        <title>Evolutionary transition to the ectomycorrhizal habit in the genomes of a hyperdiverse lineage of mushroom-forming fungi.</title>
        <authorList>
            <person name="Looney B."/>
            <person name="Miyauchi S."/>
            <person name="Morin E."/>
            <person name="Drula E."/>
            <person name="Courty P.E."/>
            <person name="Kohler A."/>
            <person name="Kuo A."/>
            <person name="LaButti K."/>
            <person name="Pangilinan J."/>
            <person name="Lipzen A."/>
            <person name="Riley R."/>
            <person name="Andreopoulos W."/>
            <person name="He G."/>
            <person name="Johnson J."/>
            <person name="Nolan M."/>
            <person name="Tritt A."/>
            <person name="Barry K.W."/>
            <person name="Grigoriev I.V."/>
            <person name="Nagy L.G."/>
            <person name="Hibbett D."/>
            <person name="Henrissat B."/>
            <person name="Matheny P.B."/>
            <person name="Labbe J."/>
            <person name="Martin F.M."/>
        </authorList>
    </citation>
    <scope>NUCLEOTIDE SEQUENCE</scope>
    <source>
        <strain evidence="1">HHB10654</strain>
    </source>
</reference>
<comment type="caution">
    <text evidence="1">The sequence shown here is derived from an EMBL/GenBank/DDBJ whole genome shotgun (WGS) entry which is preliminary data.</text>
</comment>
<name>A0ACB8SGF2_9AGAM</name>
<dbReference type="Proteomes" id="UP000814140">
    <property type="component" value="Unassembled WGS sequence"/>
</dbReference>